<dbReference type="PANTHER" id="PTHR11040:SF211">
    <property type="entry name" value="ZINC TRANSPORTER ZIP11"/>
    <property type="match status" value="1"/>
</dbReference>
<gene>
    <name evidence="9" type="primary">zupT_1</name>
    <name evidence="9" type="ORF">ERS852551_00524</name>
</gene>
<feature type="transmembrane region" description="Helical" evidence="8">
    <location>
        <begin position="186"/>
        <end position="204"/>
    </location>
</feature>
<comment type="similarity">
    <text evidence="2">Belongs to the ZIP transporter (TC 2.A.5) family.</text>
</comment>
<name>A0A174MFJ5_9FIRM</name>
<organism evidence="9 10">
    <name type="scientific">Anaerotruncus colihominis</name>
    <dbReference type="NCBI Taxonomy" id="169435"/>
    <lineage>
        <taxon>Bacteria</taxon>
        <taxon>Bacillati</taxon>
        <taxon>Bacillota</taxon>
        <taxon>Clostridia</taxon>
        <taxon>Eubacteriales</taxon>
        <taxon>Oscillospiraceae</taxon>
        <taxon>Anaerotruncus</taxon>
    </lineage>
</organism>
<feature type="transmembrane region" description="Helical" evidence="8">
    <location>
        <begin position="46"/>
        <end position="70"/>
    </location>
</feature>
<evidence type="ECO:0000256" key="5">
    <source>
        <dbReference type="ARBA" id="ARBA00022833"/>
    </source>
</evidence>
<dbReference type="EMBL" id="CZBE01000003">
    <property type="protein sequence ID" value="CUP35134.1"/>
    <property type="molecule type" value="Genomic_DNA"/>
</dbReference>
<comment type="subcellular location">
    <subcellularLocation>
        <location evidence="1">Cell membrane</location>
        <topology evidence="1">Multi-pass membrane protein</topology>
    </subcellularLocation>
</comment>
<proteinExistence type="inferred from homology"/>
<evidence type="ECO:0000256" key="2">
    <source>
        <dbReference type="ARBA" id="ARBA00006939"/>
    </source>
</evidence>
<dbReference type="InterPro" id="IPR003689">
    <property type="entry name" value="ZIP"/>
</dbReference>
<dbReference type="GO" id="GO:0005385">
    <property type="term" value="F:zinc ion transmembrane transporter activity"/>
    <property type="evidence" value="ECO:0007669"/>
    <property type="project" value="TreeGrafter"/>
</dbReference>
<feature type="transmembrane region" description="Helical" evidence="8">
    <location>
        <begin position="281"/>
        <end position="303"/>
    </location>
</feature>
<dbReference type="Proteomes" id="UP000095765">
    <property type="component" value="Unassembled WGS sequence"/>
</dbReference>
<feature type="transmembrane region" description="Helical" evidence="8">
    <location>
        <begin position="225"/>
        <end position="246"/>
    </location>
</feature>
<feature type="transmembrane region" description="Helical" evidence="8">
    <location>
        <begin position="156"/>
        <end position="180"/>
    </location>
</feature>
<evidence type="ECO:0000256" key="8">
    <source>
        <dbReference type="SAM" id="Phobius"/>
    </source>
</evidence>
<evidence type="ECO:0000256" key="3">
    <source>
        <dbReference type="ARBA" id="ARBA00022475"/>
    </source>
</evidence>
<keyword evidence="4 8" id="KW-0812">Transmembrane</keyword>
<sequence>MGSGLKGEKCLINHLLRVVRQLRPADILCRREAAEQGNGMSVMHPALSALAGTGFTCLMTALGAAMVFFFRGEVKAAFQQAFLGFAAGVMIAASVWSLLMPAIEMAEERGTPGWLPAAGGFLIGAVFLQSLDRLLPHLHPGSDQPEGLPARLRRTTMLVFAVTLHNLPEGMAVGLSFALAAQDGEASTLAGALALAIGIGLQNFPEGAAISLPLRQEGLTRTRSFVYGALSGVVEPIGGVLTVFLAGSIAPLMPWLLAFAAGAMIYVVVEELIPEAQLGEHSHVGTAGVLIGFVVMMVLDVALG</sequence>
<keyword evidence="6 8" id="KW-1133">Transmembrane helix</keyword>
<keyword evidence="3" id="KW-1003">Cell membrane</keyword>
<dbReference type="GO" id="GO:0005886">
    <property type="term" value="C:plasma membrane"/>
    <property type="evidence" value="ECO:0007669"/>
    <property type="project" value="UniProtKB-SubCell"/>
</dbReference>
<evidence type="ECO:0000256" key="4">
    <source>
        <dbReference type="ARBA" id="ARBA00022692"/>
    </source>
</evidence>
<dbReference type="AlphaFoldDB" id="A0A174MFJ5"/>
<feature type="transmembrane region" description="Helical" evidence="8">
    <location>
        <begin position="252"/>
        <end position="269"/>
    </location>
</feature>
<evidence type="ECO:0000313" key="10">
    <source>
        <dbReference type="Proteomes" id="UP000095765"/>
    </source>
</evidence>
<reference evidence="9 10" key="1">
    <citation type="submission" date="2015-09" db="EMBL/GenBank/DDBJ databases">
        <authorList>
            <consortium name="Pathogen Informatics"/>
        </authorList>
    </citation>
    <scope>NUCLEOTIDE SEQUENCE [LARGE SCALE GENOMIC DNA]</scope>
    <source>
        <strain evidence="9 10">2789STDY5834939</strain>
    </source>
</reference>
<evidence type="ECO:0000313" key="9">
    <source>
        <dbReference type="EMBL" id="CUP35134.1"/>
    </source>
</evidence>
<feature type="transmembrane region" description="Helical" evidence="8">
    <location>
        <begin position="82"/>
        <end position="103"/>
    </location>
</feature>
<dbReference type="Pfam" id="PF02535">
    <property type="entry name" value="Zip"/>
    <property type="match status" value="1"/>
</dbReference>
<keyword evidence="7 8" id="KW-0472">Membrane</keyword>
<protein>
    <submittedName>
        <fullName evidence="9">Zinc transporter ZupT</fullName>
    </submittedName>
</protein>
<evidence type="ECO:0000256" key="6">
    <source>
        <dbReference type="ARBA" id="ARBA00022989"/>
    </source>
</evidence>
<keyword evidence="5" id="KW-0862">Zinc</keyword>
<dbReference type="PANTHER" id="PTHR11040">
    <property type="entry name" value="ZINC/IRON TRANSPORTER"/>
    <property type="match status" value="1"/>
</dbReference>
<feature type="transmembrane region" description="Helical" evidence="8">
    <location>
        <begin position="115"/>
        <end position="135"/>
    </location>
</feature>
<evidence type="ECO:0000256" key="7">
    <source>
        <dbReference type="ARBA" id="ARBA00023136"/>
    </source>
</evidence>
<evidence type="ECO:0000256" key="1">
    <source>
        <dbReference type="ARBA" id="ARBA00004651"/>
    </source>
</evidence>
<accession>A0A174MFJ5</accession>